<feature type="chain" id="PRO_5041983221" evidence="5">
    <location>
        <begin position="21"/>
        <end position="477"/>
    </location>
</feature>
<dbReference type="AlphaFoldDB" id="A0AAD6URL1"/>
<evidence type="ECO:0000256" key="4">
    <source>
        <dbReference type="ARBA" id="ARBA00023002"/>
    </source>
</evidence>
<dbReference type="PROSITE" id="PS51387">
    <property type="entry name" value="FAD_PCMH"/>
    <property type="match status" value="1"/>
</dbReference>
<comment type="similarity">
    <text evidence="1">Belongs to the oxygen-dependent FAD-linked oxidoreductase family.</text>
</comment>
<keyword evidence="3" id="KW-0274">FAD</keyword>
<feature type="domain" description="FAD-binding PCMH-type" evidence="6">
    <location>
        <begin position="76"/>
        <end position="248"/>
    </location>
</feature>
<comment type="caution">
    <text evidence="7">The sequence shown here is derived from an EMBL/GenBank/DDBJ whole genome shotgun (WGS) entry which is preliminary data.</text>
</comment>
<evidence type="ECO:0000313" key="7">
    <source>
        <dbReference type="EMBL" id="KAJ7193115.1"/>
    </source>
</evidence>
<dbReference type="InterPro" id="IPR050416">
    <property type="entry name" value="FAD-linked_Oxidoreductase"/>
</dbReference>
<name>A0AAD6URL1_9AGAR</name>
<dbReference type="Pfam" id="PF01565">
    <property type="entry name" value="FAD_binding_4"/>
    <property type="match status" value="1"/>
</dbReference>
<keyword evidence="2" id="KW-0285">Flavoprotein</keyword>
<dbReference type="PANTHER" id="PTHR42973:SF13">
    <property type="entry name" value="FAD-BINDING PCMH-TYPE DOMAIN-CONTAINING PROTEIN"/>
    <property type="match status" value="1"/>
</dbReference>
<evidence type="ECO:0000256" key="2">
    <source>
        <dbReference type="ARBA" id="ARBA00022630"/>
    </source>
</evidence>
<dbReference type="InterPro" id="IPR006094">
    <property type="entry name" value="Oxid_FAD_bind_N"/>
</dbReference>
<dbReference type="InterPro" id="IPR016169">
    <property type="entry name" value="FAD-bd_PCMH_sub2"/>
</dbReference>
<evidence type="ECO:0000259" key="6">
    <source>
        <dbReference type="PROSITE" id="PS51387"/>
    </source>
</evidence>
<dbReference type="GO" id="GO:0071949">
    <property type="term" value="F:FAD binding"/>
    <property type="evidence" value="ECO:0007669"/>
    <property type="project" value="InterPro"/>
</dbReference>
<dbReference type="PANTHER" id="PTHR42973">
    <property type="entry name" value="BINDING OXIDOREDUCTASE, PUTATIVE (AFU_ORTHOLOGUE AFUA_1G17690)-RELATED"/>
    <property type="match status" value="1"/>
</dbReference>
<dbReference type="InterPro" id="IPR036318">
    <property type="entry name" value="FAD-bd_PCMH-like_sf"/>
</dbReference>
<dbReference type="Gene3D" id="3.30.465.10">
    <property type="match status" value="1"/>
</dbReference>
<dbReference type="SUPFAM" id="SSF56176">
    <property type="entry name" value="FAD-binding/transporter-associated domain-like"/>
    <property type="match status" value="1"/>
</dbReference>
<gene>
    <name evidence="7" type="ORF">GGX14DRAFT_379435</name>
</gene>
<keyword evidence="5" id="KW-0732">Signal</keyword>
<evidence type="ECO:0000256" key="3">
    <source>
        <dbReference type="ARBA" id="ARBA00022827"/>
    </source>
</evidence>
<keyword evidence="8" id="KW-1185">Reference proteome</keyword>
<evidence type="ECO:0000256" key="1">
    <source>
        <dbReference type="ARBA" id="ARBA00005466"/>
    </source>
</evidence>
<protein>
    <submittedName>
        <fullName evidence="7">FAD-binding domain-containing protein</fullName>
    </submittedName>
</protein>
<keyword evidence="4" id="KW-0560">Oxidoreductase</keyword>
<dbReference type="InterPro" id="IPR016166">
    <property type="entry name" value="FAD-bd_PCMH"/>
</dbReference>
<accession>A0AAD6URL1</accession>
<organism evidence="7 8">
    <name type="scientific">Mycena pura</name>
    <dbReference type="NCBI Taxonomy" id="153505"/>
    <lineage>
        <taxon>Eukaryota</taxon>
        <taxon>Fungi</taxon>
        <taxon>Dikarya</taxon>
        <taxon>Basidiomycota</taxon>
        <taxon>Agaricomycotina</taxon>
        <taxon>Agaricomycetes</taxon>
        <taxon>Agaricomycetidae</taxon>
        <taxon>Agaricales</taxon>
        <taxon>Marasmiineae</taxon>
        <taxon>Mycenaceae</taxon>
        <taxon>Mycena</taxon>
    </lineage>
</organism>
<dbReference type="Proteomes" id="UP001219525">
    <property type="component" value="Unassembled WGS sequence"/>
</dbReference>
<dbReference type="GO" id="GO:0016491">
    <property type="term" value="F:oxidoreductase activity"/>
    <property type="evidence" value="ECO:0007669"/>
    <property type="project" value="UniProtKB-KW"/>
</dbReference>
<evidence type="ECO:0000256" key="5">
    <source>
        <dbReference type="SAM" id="SignalP"/>
    </source>
</evidence>
<dbReference type="EMBL" id="JARJCW010000111">
    <property type="protein sequence ID" value="KAJ7193115.1"/>
    <property type="molecule type" value="Genomic_DNA"/>
</dbReference>
<feature type="signal peptide" evidence="5">
    <location>
        <begin position="1"/>
        <end position="20"/>
    </location>
</feature>
<sequence length="477" mass="50660">MLLIVLNALLALACLVTAYAQDDVAANSAASVNLPPSDPASLACSTIKLSLGLSIVESSGPEYNATVQGPWSLFNSVDRPTCIVYPRAASHVQVAMARIFEFSSRYAVQAGAHSAMVGYNTVTDGVLISFAHMNSTTYNPVTDTITVQPGVHWGDAMNAVESFGVSVLAVERGTDIGTGLLLGGGISLVSPMFGWSADSVKEMDVVLVTGQLVTASATNQHADLFRALKGGANRFGIYPGSSSVALSNASARYIRNVTDPRAGLIVLLNTVNLTAPDANVVYLFYNGASLPTSIFGEFLSIPSTSQTLSPLSYYDISFLRPGNGRGNGNQFGATAWVGAEASFLNGYNHLVNFTQTFESKLLMSTLSISPIPRSQWTATRSGPNAIGGDPGVNYAAINYHLVYPTGVTTRPADVDAGFRFLLSQTPPSAGLPLYINECDASQNIYRTYAEFETLKSTYSKYDPLRFNVRHTVGPIGL</sequence>
<proteinExistence type="inferred from homology"/>
<evidence type="ECO:0000313" key="8">
    <source>
        <dbReference type="Proteomes" id="UP001219525"/>
    </source>
</evidence>
<reference evidence="7" key="1">
    <citation type="submission" date="2023-03" db="EMBL/GenBank/DDBJ databases">
        <title>Massive genome expansion in bonnet fungi (Mycena s.s.) driven by repeated elements and novel gene families across ecological guilds.</title>
        <authorList>
            <consortium name="Lawrence Berkeley National Laboratory"/>
            <person name="Harder C.B."/>
            <person name="Miyauchi S."/>
            <person name="Viragh M."/>
            <person name="Kuo A."/>
            <person name="Thoen E."/>
            <person name="Andreopoulos B."/>
            <person name="Lu D."/>
            <person name="Skrede I."/>
            <person name="Drula E."/>
            <person name="Henrissat B."/>
            <person name="Morin E."/>
            <person name="Kohler A."/>
            <person name="Barry K."/>
            <person name="LaButti K."/>
            <person name="Morin E."/>
            <person name="Salamov A."/>
            <person name="Lipzen A."/>
            <person name="Mereny Z."/>
            <person name="Hegedus B."/>
            <person name="Baldrian P."/>
            <person name="Stursova M."/>
            <person name="Weitz H."/>
            <person name="Taylor A."/>
            <person name="Grigoriev I.V."/>
            <person name="Nagy L.G."/>
            <person name="Martin F."/>
            <person name="Kauserud H."/>
        </authorList>
    </citation>
    <scope>NUCLEOTIDE SEQUENCE</scope>
    <source>
        <strain evidence="7">9144</strain>
    </source>
</reference>